<comment type="caution">
    <text evidence="1">The sequence shown here is derived from an EMBL/GenBank/DDBJ whole genome shotgun (WGS) entry which is preliminary data.</text>
</comment>
<reference evidence="1 2" key="1">
    <citation type="journal article" date="2020" name="ISME J.">
        <title>Comparative genomics reveals insights into cyanobacterial evolution and habitat adaptation.</title>
        <authorList>
            <person name="Chen M.Y."/>
            <person name="Teng W.K."/>
            <person name="Zhao L."/>
            <person name="Hu C.X."/>
            <person name="Zhou Y.K."/>
            <person name="Han B.P."/>
            <person name="Song L.R."/>
            <person name="Shu W.S."/>
        </authorList>
    </citation>
    <scope>NUCLEOTIDE SEQUENCE [LARGE SCALE GENOMIC DNA]</scope>
    <source>
        <strain evidence="1 2">FACHB-248</strain>
    </source>
</reference>
<protein>
    <submittedName>
        <fullName evidence="1">Transposase</fullName>
    </submittedName>
</protein>
<name>A0ABR8GJD6_9CYAN</name>
<evidence type="ECO:0000313" key="2">
    <source>
        <dbReference type="Proteomes" id="UP000660380"/>
    </source>
</evidence>
<organism evidence="1 2">
    <name type="scientific">Scytonema hofmannii FACHB-248</name>
    <dbReference type="NCBI Taxonomy" id="1842502"/>
    <lineage>
        <taxon>Bacteria</taxon>
        <taxon>Bacillati</taxon>
        <taxon>Cyanobacteriota</taxon>
        <taxon>Cyanophyceae</taxon>
        <taxon>Nostocales</taxon>
        <taxon>Scytonemataceae</taxon>
        <taxon>Scytonema</taxon>
    </lineage>
</organism>
<dbReference type="Proteomes" id="UP000660380">
    <property type="component" value="Unassembled WGS sequence"/>
</dbReference>
<sequence length="77" mass="8781">MKLSKTALECKTKKFTSVVIFAVRFYPLSKNWSICTHIQNMPFKVRTFECGNWVVSVDRDLNAPKNLEKLGSKNADG</sequence>
<accession>A0ABR8GJD6</accession>
<dbReference type="RefSeq" id="WP_084763142.1">
    <property type="nucleotide sequence ID" value="NZ_JACJTA010000002.1"/>
</dbReference>
<proteinExistence type="predicted"/>
<gene>
    <name evidence="1" type="ORF">H6G81_01740</name>
</gene>
<evidence type="ECO:0000313" key="1">
    <source>
        <dbReference type="EMBL" id="MBD2603278.1"/>
    </source>
</evidence>
<keyword evidence="2" id="KW-1185">Reference proteome</keyword>
<dbReference type="EMBL" id="JACJTA010000002">
    <property type="protein sequence ID" value="MBD2603278.1"/>
    <property type="molecule type" value="Genomic_DNA"/>
</dbReference>